<name>A0AAU8J9Z6_9CYAN</name>
<dbReference type="RefSeq" id="WP_054464252.1">
    <property type="nucleotide sequence ID" value="NZ_CP159837.1"/>
</dbReference>
<organism evidence="1">
    <name type="scientific">Planktothricoides raciborskii GIHE-MW2</name>
    <dbReference type="NCBI Taxonomy" id="2792601"/>
    <lineage>
        <taxon>Bacteria</taxon>
        <taxon>Bacillati</taxon>
        <taxon>Cyanobacteriota</taxon>
        <taxon>Cyanophyceae</taxon>
        <taxon>Oscillatoriophycideae</taxon>
        <taxon>Oscillatoriales</taxon>
        <taxon>Oscillatoriaceae</taxon>
        <taxon>Planktothricoides</taxon>
    </lineage>
</organism>
<protein>
    <submittedName>
        <fullName evidence="1">Uncharacterized protein</fullName>
    </submittedName>
</protein>
<reference evidence="1" key="1">
    <citation type="submission" date="2024-07" db="EMBL/GenBank/DDBJ databases">
        <authorList>
            <person name="Kim Y.J."/>
            <person name="Jeong J.Y."/>
        </authorList>
    </citation>
    <scope>NUCLEOTIDE SEQUENCE</scope>
    <source>
        <strain evidence="1">GIHE-MW2</strain>
    </source>
</reference>
<dbReference type="AlphaFoldDB" id="A0AAU8J9Z6"/>
<dbReference type="EMBL" id="CP159837">
    <property type="protein sequence ID" value="XCM35973.1"/>
    <property type="molecule type" value="Genomic_DNA"/>
</dbReference>
<evidence type="ECO:0000313" key="1">
    <source>
        <dbReference type="EMBL" id="XCM35973.1"/>
    </source>
</evidence>
<accession>A0AAU8J9Z6</accession>
<proteinExistence type="predicted"/>
<gene>
    <name evidence="1" type="ORF">ABWT76_004694</name>
</gene>
<sequence length="83" mass="9688">MDTDTQQDKWKERQVLENYYSNFVEPHVNEFIEVNTQSLSNVPIASARFCCTYIGVVIPDIIILFLDALANQKMSVFAPKFRW</sequence>